<keyword evidence="1" id="KW-0812">Transmembrane</keyword>
<comment type="caution">
    <text evidence="2">The sequence shown here is derived from an EMBL/GenBank/DDBJ whole genome shotgun (WGS) entry which is preliminary data.</text>
</comment>
<keyword evidence="1" id="KW-0472">Membrane</keyword>
<protein>
    <submittedName>
        <fullName evidence="2">Uncharacterized protein</fullName>
    </submittedName>
</protein>
<keyword evidence="1" id="KW-1133">Transmembrane helix</keyword>
<accession>A0A117NFR1</accession>
<sequence length="84" mass="9890">MPLTQEDEMSEPTFSLYRQGQGASILLHRSLRDRERVLHYIYLFLGLHYIYIGAGVIYLTPLWMDNHNHSAIPHFFPLPAEIDY</sequence>
<name>A0A117NFR1_PICGL</name>
<geneLocation type="mitochondrion" evidence="2"/>
<reference evidence="2" key="1">
    <citation type="journal article" date="2015" name="Genome Biol. Evol.">
        <title>Organellar Genomes of White Spruce (Picea glauca): Assembly and Annotation.</title>
        <authorList>
            <person name="Jackman S.D."/>
            <person name="Warren R.L."/>
            <person name="Gibb E.A."/>
            <person name="Vandervalk B.P."/>
            <person name="Mohamadi H."/>
            <person name="Chu J."/>
            <person name="Raymond A."/>
            <person name="Pleasance S."/>
            <person name="Coope R."/>
            <person name="Wildung M.R."/>
            <person name="Ritland C.E."/>
            <person name="Bousquet J."/>
            <person name="Jones S.J."/>
            <person name="Bohlmann J."/>
            <person name="Birol I."/>
        </authorList>
    </citation>
    <scope>NUCLEOTIDE SEQUENCE [LARGE SCALE GENOMIC DNA]</scope>
    <source>
        <tissue evidence="2">Flushing bud</tissue>
    </source>
</reference>
<dbReference type="AlphaFoldDB" id="A0A117NFR1"/>
<gene>
    <name evidence="2" type="ORF">ABT39_MTgene2410</name>
</gene>
<feature type="transmembrane region" description="Helical" evidence="1">
    <location>
        <begin position="37"/>
        <end position="59"/>
    </location>
</feature>
<evidence type="ECO:0000256" key="1">
    <source>
        <dbReference type="SAM" id="Phobius"/>
    </source>
</evidence>
<proteinExistence type="predicted"/>
<evidence type="ECO:0000313" key="2">
    <source>
        <dbReference type="EMBL" id="KUM45575.1"/>
    </source>
</evidence>
<dbReference type="EMBL" id="LKAM01000017">
    <property type="protein sequence ID" value="KUM45575.1"/>
    <property type="molecule type" value="Genomic_DNA"/>
</dbReference>
<keyword evidence="2" id="KW-0496">Mitochondrion</keyword>
<organism evidence="2">
    <name type="scientific">Picea glauca</name>
    <name type="common">White spruce</name>
    <name type="synonym">Pinus glauca</name>
    <dbReference type="NCBI Taxonomy" id="3330"/>
    <lineage>
        <taxon>Eukaryota</taxon>
        <taxon>Viridiplantae</taxon>
        <taxon>Streptophyta</taxon>
        <taxon>Embryophyta</taxon>
        <taxon>Tracheophyta</taxon>
        <taxon>Spermatophyta</taxon>
        <taxon>Pinopsida</taxon>
        <taxon>Pinidae</taxon>
        <taxon>Conifers I</taxon>
        <taxon>Pinales</taxon>
        <taxon>Pinaceae</taxon>
        <taxon>Picea</taxon>
    </lineage>
</organism>